<comment type="caution">
    <text evidence="2">The sequence shown here is derived from an EMBL/GenBank/DDBJ whole genome shotgun (WGS) entry which is preliminary data.</text>
</comment>
<dbReference type="EMBL" id="JAUIYO010000004">
    <property type="protein sequence ID" value="MFK2825593.1"/>
    <property type="molecule type" value="Genomic_DNA"/>
</dbReference>
<name>A0ABW8I8W7_9BACI</name>
<keyword evidence="2" id="KW-0240">DNA-directed RNA polymerase</keyword>
<gene>
    <name evidence="2" type="ORF">QYG89_07865</name>
</gene>
<feature type="transmembrane region" description="Helical" evidence="1">
    <location>
        <begin position="20"/>
        <end position="42"/>
    </location>
</feature>
<keyword evidence="3" id="KW-1185">Reference proteome</keyword>
<evidence type="ECO:0000313" key="3">
    <source>
        <dbReference type="Proteomes" id="UP001619911"/>
    </source>
</evidence>
<keyword evidence="2" id="KW-0804">Transcription</keyword>
<dbReference type="RefSeq" id="WP_404316325.1">
    <property type="nucleotide sequence ID" value="NZ_JAUIYO010000004.1"/>
</dbReference>
<accession>A0ABW8I8W7</accession>
<proteinExistence type="predicted"/>
<dbReference type="GO" id="GO:0000428">
    <property type="term" value="C:DNA-directed RNA polymerase complex"/>
    <property type="evidence" value="ECO:0007669"/>
    <property type="project" value="UniProtKB-KW"/>
</dbReference>
<dbReference type="InterPro" id="IPR024596">
    <property type="entry name" value="RNApol_su_b/EpuA"/>
</dbReference>
<dbReference type="Proteomes" id="UP001619911">
    <property type="component" value="Unassembled WGS sequence"/>
</dbReference>
<organism evidence="2 3">
    <name type="scientific">Bacillus lumedeiriae</name>
    <dbReference type="NCBI Taxonomy" id="3058829"/>
    <lineage>
        <taxon>Bacteria</taxon>
        <taxon>Bacillati</taxon>
        <taxon>Bacillota</taxon>
        <taxon>Bacilli</taxon>
        <taxon>Bacillales</taxon>
        <taxon>Bacillaceae</taxon>
        <taxon>Bacillus</taxon>
    </lineage>
</organism>
<keyword evidence="1" id="KW-0472">Membrane</keyword>
<dbReference type="Pfam" id="PF11772">
    <property type="entry name" value="EpuA"/>
    <property type="match status" value="1"/>
</dbReference>
<reference evidence="2 3" key="1">
    <citation type="submission" date="2023-07" db="EMBL/GenBank/DDBJ databases">
        <title>Bacillus lucianemedeirus sp. nov, a new species isolated from an immunobiological production facility.</title>
        <authorList>
            <person name="Costa L.V."/>
            <person name="Miranda R.V.S.L."/>
            <person name="Brandao M.L.L."/>
            <person name="Reis C.M.F."/>
            <person name="Frazao A.M."/>
            <person name="Cruz F.V."/>
            <person name="Baio P.V.P."/>
            <person name="Veras J.F.C."/>
            <person name="Ramos J.N."/>
            <person name="Vieira V."/>
        </authorList>
    </citation>
    <scope>NUCLEOTIDE SEQUENCE [LARGE SCALE GENOMIC DNA]</scope>
    <source>
        <strain evidence="2 3">B190/17</strain>
    </source>
</reference>
<evidence type="ECO:0000313" key="2">
    <source>
        <dbReference type="EMBL" id="MFK2825593.1"/>
    </source>
</evidence>
<sequence>MTESLQRKKKRTQLTPLGRFVVNVFFIWLFGTIGAIVGYSMIGNGNPLDVFLPQTWLHLAEVLINSLL</sequence>
<protein>
    <submittedName>
        <fullName evidence="2">DNA-directed RNA polymerase subunit beta</fullName>
    </submittedName>
</protein>
<keyword evidence="1" id="KW-1133">Transmembrane helix</keyword>
<keyword evidence="1" id="KW-0812">Transmembrane</keyword>
<evidence type="ECO:0000256" key="1">
    <source>
        <dbReference type="SAM" id="Phobius"/>
    </source>
</evidence>